<comment type="function">
    <text evidence="10">Catalyzes the transfer of pyrophosphate from adenosine triphosphate (ATP) to 6-hydroxymethyl-7,8-dihydropterin, an enzymatic step in folate biosynthesis pathway.</text>
</comment>
<evidence type="ECO:0000256" key="12">
    <source>
        <dbReference type="ARBA" id="ARBA00033413"/>
    </source>
</evidence>
<evidence type="ECO:0000256" key="11">
    <source>
        <dbReference type="ARBA" id="ARBA00029766"/>
    </source>
</evidence>
<gene>
    <name evidence="14" type="ORF">CLV48_1205</name>
</gene>
<keyword evidence="7 14" id="KW-0418">Kinase</keyword>
<dbReference type="OrthoDB" id="9808041at2"/>
<dbReference type="Pfam" id="PF01288">
    <property type="entry name" value="HPPK"/>
    <property type="match status" value="1"/>
</dbReference>
<keyword evidence="8" id="KW-0067">ATP-binding</keyword>
<evidence type="ECO:0000313" key="15">
    <source>
        <dbReference type="Proteomes" id="UP000240708"/>
    </source>
</evidence>
<dbReference type="GO" id="GO:0046654">
    <property type="term" value="P:tetrahydrofolate biosynthetic process"/>
    <property type="evidence" value="ECO:0007669"/>
    <property type="project" value="UniProtKB-UniPathway"/>
</dbReference>
<keyword evidence="6" id="KW-0547">Nucleotide-binding</keyword>
<comment type="caution">
    <text evidence="14">The sequence shown here is derived from an EMBL/GenBank/DDBJ whole genome shotgun (WGS) entry which is preliminary data.</text>
</comment>
<keyword evidence="15" id="KW-1185">Reference proteome</keyword>
<sequence>MGKLVLIIGGNLGDRLNFIFQATNLLIEAFGPNMEASSIYETEAWGGKSSGSYLNQVLVFQSSMKPHKVLEIIQSVENRLERKREVKWGNRTMDIDLLFYGDLCLDSKDLIVPHPFISQRRFVLEPLNELMPDFIHPSLKLKIRELLLRCKDNSAVLKYKKGPDLPG</sequence>
<evidence type="ECO:0000256" key="1">
    <source>
        <dbReference type="ARBA" id="ARBA00005051"/>
    </source>
</evidence>
<dbReference type="PANTHER" id="PTHR43071">
    <property type="entry name" value="2-AMINO-4-HYDROXY-6-HYDROXYMETHYLDIHYDROPTERIDINE PYROPHOSPHOKINASE"/>
    <property type="match status" value="1"/>
</dbReference>
<dbReference type="NCBIfam" id="TIGR01498">
    <property type="entry name" value="folK"/>
    <property type="match status" value="1"/>
</dbReference>
<dbReference type="GO" id="GO:0046656">
    <property type="term" value="P:folic acid biosynthetic process"/>
    <property type="evidence" value="ECO:0007669"/>
    <property type="project" value="UniProtKB-KW"/>
</dbReference>
<evidence type="ECO:0000256" key="8">
    <source>
        <dbReference type="ARBA" id="ARBA00022840"/>
    </source>
</evidence>
<dbReference type="Proteomes" id="UP000240708">
    <property type="component" value="Unassembled WGS sequence"/>
</dbReference>
<keyword evidence="5" id="KW-0808">Transferase</keyword>
<evidence type="ECO:0000256" key="6">
    <source>
        <dbReference type="ARBA" id="ARBA00022741"/>
    </source>
</evidence>
<dbReference type="EMBL" id="PYGF01000020">
    <property type="protein sequence ID" value="PSK97919.1"/>
    <property type="molecule type" value="Genomic_DNA"/>
</dbReference>
<dbReference type="Gene3D" id="3.30.70.560">
    <property type="entry name" value="7,8-Dihydro-6-hydroxymethylpterin-pyrophosphokinase HPPK"/>
    <property type="match status" value="1"/>
</dbReference>
<evidence type="ECO:0000256" key="5">
    <source>
        <dbReference type="ARBA" id="ARBA00022679"/>
    </source>
</evidence>
<protein>
    <recommendedName>
        <fullName evidence="4">2-amino-4-hydroxy-6-hydroxymethyldihydropteridine pyrophosphokinase</fullName>
        <ecNumber evidence="3">2.7.6.3</ecNumber>
    </recommendedName>
    <alternativeName>
        <fullName evidence="11">6-hydroxymethyl-7,8-dihydropterin pyrophosphokinase</fullName>
    </alternativeName>
    <alternativeName>
        <fullName evidence="12">7,8-dihydro-6-hydroxymethylpterin-pyrophosphokinase</fullName>
    </alternativeName>
</protein>
<dbReference type="InterPro" id="IPR035907">
    <property type="entry name" value="Hppk_sf"/>
</dbReference>
<evidence type="ECO:0000256" key="10">
    <source>
        <dbReference type="ARBA" id="ARBA00029409"/>
    </source>
</evidence>
<comment type="similarity">
    <text evidence="2">Belongs to the HPPK family.</text>
</comment>
<proteinExistence type="inferred from homology"/>
<evidence type="ECO:0000256" key="4">
    <source>
        <dbReference type="ARBA" id="ARBA00016218"/>
    </source>
</evidence>
<comment type="pathway">
    <text evidence="1">Cofactor biosynthesis; tetrahydrofolate biosynthesis; 2-amino-4-hydroxy-6-hydroxymethyl-7,8-dihydropteridine diphosphate from 7,8-dihydroneopterin triphosphate: step 4/4.</text>
</comment>
<dbReference type="GO" id="GO:0003848">
    <property type="term" value="F:2-amino-4-hydroxy-6-hydroxymethyldihydropteridine diphosphokinase activity"/>
    <property type="evidence" value="ECO:0007669"/>
    <property type="project" value="UniProtKB-EC"/>
</dbReference>
<name>A0A2P8DL37_9BACT</name>
<dbReference type="UniPathway" id="UPA00077">
    <property type="reaction ID" value="UER00155"/>
</dbReference>
<organism evidence="14 15">
    <name type="scientific">Cecembia rubra</name>
    <dbReference type="NCBI Taxonomy" id="1485585"/>
    <lineage>
        <taxon>Bacteria</taxon>
        <taxon>Pseudomonadati</taxon>
        <taxon>Bacteroidota</taxon>
        <taxon>Cytophagia</taxon>
        <taxon>Cytophagales</taxon>
        <taxon>Cyclobacteriaceae</taxon>
        <taxon>Cecembia</taxon>
    </lineage>
</organism>
<dbReference type="AlphaFoldDB" id="A0A2P8DL37"/>
<dbReference type="PANTHER" id="PTHR43071:SF1">
    <property type="entry name" value="2-AMINO-4-HYDROXY-6-HYDROXYMETHYLDIHYDROPTERIDINE PYROPHOSPHOKINASE"/>
    <property type="match status" value="1"/>
</dbReference>
<dbReference type="RefSeq" id="WP_106569060.1">
    <property type="nucleotide sequence ID" value="NZ_JAUVYL010000034.1"/>
</dbReference>
<dbReference type="InterPro" id="IPR000550">
    <property type="entry name" value="Hppk"/>
</dbReference>
<dbReference type="SUPFAM" id="SSF55083">
    <property type="entry name" value="6-hydroxymethyl-7,8-dihydropterin pyrophosphokinase, HPPK"/>
    <property type="match status" value="1"/>
</dbReference>
<evidence type="ECO:0000259" key="13">
    <source>
        <dbReference type="Pfam" id="PF01288"/>
    </source>
</evidence>
<evidence type="ECO:0000256" key="7">
    <source>
        <dbReference type="ARBA" id="ARBA00022777"/>
    </source>
</evidence>
<dbReference type="CDD" id="cd00483">
    <property type="entry name" value="HPPK"/>
    <property type="match status" value="1"/>
</dbReference>
<dbReference type="GO" id="GO:0016301">
    <property type="term" value="F:kinase activity"/>
    <property type="evidence" value="ECO:0007669"/>
    <property type="project" value="UniProtKB-KW"/>
</dbReference>
<evidence type="ECO:0000256" key="3">
    <source>
        <dbReference type="ARBA" id="ARBA00013253"/>
    </source>
</evidence>
<keyword evidence="9" id="KW-0289">Folate biosynthesis</keyword>
<reference evidence="14 15" key="1">
    <citation type="submission" date="2018-03" db="EMBL/GenBank/DDBJ databases">
        <title>Genomic Encyclopedia of Archaeal and Bacterial Type Strains, Phase II (KMG-II): from individual species to whole genera.</title>
        <authorList>
            <person name="Goeker M."/>
        </authorList>
    </citation>
    <scope>NUCLEOTIDE SEQUENCE [LARGE SCALE GENOMIC DNA]</scope>
    <source>
        <strain evidence="14 15">DSM 28057</strain>
    </source>
</reference>
<dbReference type="EC" id="2.7.6.3" evidence="3"/>
<evidence type="ECO:0000256" key="2">
    <source>
        <dbReference type="ARBA" id="ARBA00005810"/>
    </source>
</evidence>
<accession>A0A2P8DL37</accession>
<evidence type="ECO:0000256" key="9">
    <source>
        <dbReference type="ARBA" id="ARBA00022909"/>
    </source>
</evidence>
<feature type="domain" description="7,8-dihydro-6-hydroxymethylpterin-pyrophosphokinase" evidence="13">
    <location>
        <begin position="6"/>
        <end position="132"/>
    </location>
</feature>
<evidence type="ECO:0000313" key="14">
    <source>
        <dbReference type="EMBL" id="PSK97919.1"/>
    </source>
</evidence>
<dbReference type="GO" id="GO:0005524">
    <property type="term" value="F:ATP binding"/>
    <property type="evidence" value="ECO:0007669"/>
    <property type="project" value="UniProtKB-KW"/>
</dbReference>